<evidence type="ECO:0000313" key="6">
    <source>
        <dbReference type="Proteomes" id="UP001530315"/>
    </source>
</evidence>
<evidence type="ECO:0000259" key="4">
    <source>
        <dbReference type="Pfam" id="PF24160"/>
    </source>
</evidence>
<sequence length="675" mass="73633">MSAKWMAILALPIACDRDGGGGLAHALSGTGGKTNFVGRRKTGGGGRILEIRPSSMTVRHRRSSDIVLSSSSSSSSATTSPSSELDSDGRVIPQTARATTETKTAPTELYSVDVRYDRRSQLIYDAATGRYLDIADAESSSSSSSSYGVLVAASTTTNNERDHDVFIHKWGRFLHSAFVPEGVSQSYYSYVRWRILQRFVNANVHVIGTQSLLMGLRGMQQGRVASSAAAAGGGGAATLGAAAATNWVLKDTLGKVVRMAWASRMGRKFDPDAKRWRFRASLIYALGNGLEVSTYLHPQYFLVLAMLANSCKQMSMLTSSATRNAIYNSFRRIDNESSPSPGGVAAPSGGANGGAAAIGTSGNGRRGSGGVENIGDITAKGEAQIAVVDLLGIVSGICLSRAVGVSVQNVFAIWVILQIAEIFCMYHEMRSVEYKTFNFERMYTVLGDLMLDGEEIQRADDIPLEQQRYKFTGRIPTPRQIAAKEKIFLPPDHLARRAIAFGSPGRTLLDPEELDMLINDVFRGEKYFLVVGQDVKNARGLSSRARQWMRRRKEARKGSRSMYGGIDPQEQCHIVLHADANNLDILKSALALVILRKKLVKKVMGVTHSSNRIVNDASSALRSRDCIAELRGAGTEANEIFPQFLRELTKQGWRPPLRSMLGRVSARADWPIQRR</sequence>
<evidence type="ECO:0000259" key="3">
    <source>
        <dbReference type="Pfam" id="PF04884"/>
    </source>
</evidence>
<organism evidence="5 6">
    <name type="scientific">Stephanodiscus triporus</name>
    <dbReference type="NCBI Taxonomy" id="2934178"/>
    <lineage>
        <taxon>Eukaryota</taxon>
        <taxon>Sar</taxon>
        <taxon>Stramenopiles</taxon>
        <taxon>Ochrophyta</taxon>
        <taxon>Bacillariophyta</taxon>
        <taxon>Coscinodiscophyceae</taxon>
        <taxon>Thalassiosirophycidae</taxon>
        <taxon>Stephanodiscales</taxon>
        <taxon>Stephanodiscaceae</taxon>
        <taxon>Stephanodiscus</taxon>
    </lineage>
</organism>
<feature type="domain" description="Protein root UVB sensitive/RUS" evidence="3">
    <location>
        <begin position="372"/>
        <end position="450"/>
    </location>
</feature>
<dbReference type="InterPro" id="IPR006968">
    <property type="entry name" value="RUS_fam"/>
</dbReference>
<feature type="compositionally biased region" description="Low complexity" evidence="2">
    <location>
        <begin position="65"/>
        <end position="84"/>
    </location>
</feature>
<keyword evidence="6" id="KW-1185">Reference proteome</keyword>
<dbReference type="InterPro" id="IPR054549">
    <property type="entry name" value="UVB_sens_RUS_dom"/>
</dbReference>
<dbReference type="Pfam" id="PF04884">
    <property type="entry name" value="UVB_sens_prot"/>
    <property type="match status" value="2"/>
</dbReference>
<dbReference type="Proteomes" id="UP001530315">
    <property type="component" value="Unassembled WGS sequence"/>
</dbReference>
<comment type="caution">
    <text evidence="5">The sequence shown here is derived from an EMBL/GenBank/DDBJ whole genome shotgun (WGS) entry which is preliminary data.</text>
</comment>
<comment type="similarity">
    <text evidence="1">Belongs to the RUS1 family.</text>
</comment>
<feature type="domain" description="Protein root UVB sensitive/RUS" evidence="3">
    <location>
        <begin position="169"/>
        <end position="335"/>
    </location>
</feature>
<proteinExistence type="inferred from homology"/>
<accession>A0ABD3MKL2</accession>
<dbReference type="InterPro" id="IPR055412">
    <property type="entry name" value="UVB_sens_C"/>
</dbReference>
<gene>
    <name evidence="5" type="ORF">ACHAW5_000486</name>
</gene>
<dbReference type="PANTHER" id="PTHR12770">
    <property type="entry name" value="RUS1 FAMILY PROTEIN C16ORF58"/>
    <property type="match status" value="1"/>
</dbReference>
<dbReference type="AlphaFoldDB" id="A0ABD3MKL2"/>
<protein>
    <submittedName>
        <fullName evidence="5">Uncharacterized protein</fullName>
    </submittedName>
</protein>
<dbReference type="PANTHER" id="PTHR12770:SF20">
    <property type="entry name" value="PROTEIN ROOT UVB SENSITIVE 6"/>
    <property type="match status" value="1"/>
</dbReference>
<evidence type="ECO:0000313" key="5">
    <source>
        <dbReference type="EMBL" id="KAL3764611.1"/>
    </source>
</evidence>
<dbReference type="Pfam" id="PF24160">
    <property type="entry name" value="UVB_sens_C"/>
    <property type="match status" value="1"/>
</dbReference>
<reference evidence="5 6" key="1">
    <citation type="submission" date="2024-10" db="EMBL/GenBank/DDBJ databases">
        <title>Updated reference genomes for cyclostephanoid diatoms.</title>
        <authorList>
            <person name="Roberts W.R."/>
            <person name="Alverson A.J."/>
        </authorList>
    </citation>
    <scope>NUCLEOTIDE SEQUENCE [LARGE SCALE GENOMIC DNA]</scope>
    <source>
        <strain evidence="5 6">AJA276-08</strain>
    </source>
</reference>
<feature type="domain" description="Root UVB sensitive protein C-terminal" evidence="4">
    <location>
        <begin position="564"/>
        <end position="654"/>
    </location>
</feature>
<feature type="region of interest" description="Disordered" evidence="2">
    <location>
        <begin position="59"/>
        <end position="104"/>
    </location>
</feature>
<evidence type="ECO:0000256" key="2">
    <source>
        <dbReference type="SAM" id="MobiDB-lite"/>
    </source>
</evidence>
<dbReference type="EMBL" id="JALLAZ020001769">
    <property type="protein sequence ID" value="KAL3764611.1"/>
    <property type="molecule type" value="Genomic_DNA"/>
</dbReference>
<evidence type="ECO:0000256" key="1">
    <source>
        <dbReference type="ARBA" id="ARBA00007558"/>
    </source>
</evidence>
<name>A0ABD3MKL2_9STRA</name>